<evidence type="ECO:0000313" key="4">
    <source>
        <dbReference type="Proteomes" id="UP000694888"/>
    </source>
</evidence>
<keyword evidence="4" id="KW-1185">Reference proteome</keyword>
<keyword evidence="2" id="KW-1133">Transmembrane helix</keyword>
<evidence type="ECO:0000313" key="5">
    <source>
        <dbReference type="RefSeq" id="XP_005104710.1"/>
    </source>
</evidence>
<organism evidence="4 6">
    <name type="scientific">Aplysia californica</name>
    <name type="common">California sea hare</name>
    <dbReference type="NCBI Taxonomy" id="6500"/>
    <lineage>
        <taxon>Eukaryota</taxon>
        <taxon>Metazoa</taxon>
        <taxon>Spiralia</taxon>
        <taxon>Lophotrochozoa</taxon>
        <taxon>Mollusca</taxon>
        <taxon>Gastropoda</taxon>
        <taxon>Heterobranchia</taxon>
        <taxon>Euthyneura</taxon>
        <taxon>Tectipleura</taxon>
        <taxon>Aplysiida</taxon>
        <taxon>Aplysioidea</taxon>
        <taxon>Aplysiidae</taxon>
        <taxon>Aplysia</taxon>
    </lineage>
</organism>
<dbReference type="RefSeq" id="XP_005104710.1">
    <property type="nucleotide sequence ID" value="XM_005104653.3"/>
</dbReference>
<evidence type="ECO:0000256" key="3">
    <source>
        <dbReference type="SAM" id="SignalP"/>
    </source>
</evidence>
<feature type="signal peptide" evidence="3">
    <location>
        <begin position="1"/>
        <end position="26"/>
    </location>
</feature>
<name>A0ABM1A5Z9_APLCA</name>
<keyword evidence="2" id="KW-0472">Membrane</keyword>
<evidence type="ECO:0000256" key="1">
    <source>
        <dbReference type="SAM" id="MobiDB-lite"/>
    </source>
</evidence>
<feature type="region of interest" description="Disordered" evidence="1">
    <location>
        <begin position="216"/>
        <end position="253"/>
    </location>
</feature>
<evidence type="ECO:0000256" key="2">
    <source>
        <dbReference type="SAM" id="Phobius"/>
    </source>
</evidence>
<protein>
    <submittedName>
        <fullName evidence="5 6">Uncharacterized protein LOC101854187</fullName>
    </submittedName>
</protein>
<sequence>MTTMARCSSLAANIFVMLCLLCRAQAQDTGRVADADTAIRTWKSLFNHHREWIGFYRHDGGNYYCNLSVKSVGLSEDGVSYVTFTAQDITLDMSVVSDDGENLTFTESSVWTKKEHFEGHSNLQFQGQIEPYGLYYRFEGLVSSDEIQNFGTVSLRPKGVRMRAPKKADHDLKYGLSIGVPVVLAVLLVVAGAMILLWAFRKGYLRHIPRAYKHFTNPTQSKSKDNSRKTESNIEMGSPERIPPQSEPPSVHI</sequence>
<feature type="transmembrane region" description="Helical" evidence="2">
    <location>
        <begin position="174"/>
        <end position="200"/>
    </location>
</feature>
<proteinExistence type="predicted"/>
<keyword evidence="3" id="KW-0732">Signal</keyword>
<dbReference type="Proteomes" id="UP000694888">
    <property type="component" value="Unplaced"/>
</dbReference>
<accession>A0ABM1A5Z9</accession>
<feature type="compositionally biased region" description="Basic and acidic residues" evidence="1">
    <location>
        <begin position="222"/>
        <end position="232"/>
    </location>
</feature>
<dbReference type="RefSeq" id="XP_012941502.1">
    <property type="nucleotide sequence ID" value="XM_013086048.2"/>
</dbReference>
<evidence type="ECO:0000313" key="6">
    <source>
        <dbReference type="RefSeq" id="XP_012941502.1"/>
    </source>
</evidence>
<feature type="chain" id="PRO_5045021905" evidence="3">
    <location>
        <begin position="27"/>
        <end position="253"/>
    </location>
</feature>
<gene>
    <name evidence="5 6" type="primary">LOC101854187</name>
</gene>
<reference evidence="5 6" key="1">
    <citation type="submission" date="2025-05" db="UniProtKB">
        <authorList>
            <consortium name="RefSeq"/>
        </authorList>
    </citation>
    <scope>IDENTIFICATION</scope>
</reference>
<keyword evidence="2" id="KW-0812">Transmembrane</keyword>
<dbReference type="GeneID" id="101854187"/>